<proteinExistence type="predicted"/>
<dbReference type="RefSeq" id="WP_256615427.1">
    <property type="nucleotide sequence ID" value="NZ_JANIBK010000051.1"/>
</dbReference>
<comment type="caution">
    <text evidence="3">The sequence shown here is derived from an EMBL/GenBank/DDBJ whole genome shotgun (WGS) entry which is preliminary data.</text>
</comment>
<evidence type="ECO:0000313" key="3">
    <source>
        <dbReference type="EMBL" id="MCQ8129009.1"/>
    </source>
</evidence>
<dbReference type="Gene3D" id="2.40.160.100">
    <property type="match status" value="1"/>
</dbReference>
<keyword evidence="1" id="KW-0732">Signal</keyword>
<evidence type="ECO:0000313" key="4">
    <source>
        <dbReference type="Proteomes" id="UP001524586"/>
    </source>
</evidence>
<reference evidence="3 4" key="1">
    <citation type="submission" date="2022-07" db="EMBL/GenBank/DDBJ databases">
        <title>Methylomonas rivi sp. nov., Methylomonas rosea sp. nov., Methylomonas aureus sp. nov. and Methylomonas subterranea sp. nov., four novel methanotrophs isolated from a freshwater creek and the deep terrestrial subsurface.</title>
        <authorList>
            <person name="Abin C."/>
            <person name="Sankaranarayanan K."/>
            <person name="Garner C."/>
            <person name="Sindelar R."/>
            <person name="Kotary K."/>
            <person name="Garner R."/>
            <person name="Barclay S."/>
            <person name="Lawson P."/>
            <person name="Krumholz L."/>
        </authorList>
    </citation>
    <scope>NUCLEOTIDE SEQUENCE [LARGE SCALE GENOMIC DNA]</scope>
    <source>
        <strain evidence="3 4">WSC-6</strain>
    </source>
</reference>
<accession>A0ABT1U578</accession>
<protein>
    <submittedName>
        <fullName evidence="3">Alginate export family protein</fullName>
    </submittedName>
</protein>
<dbReference type="Pfam" id="PF13372">
    <property type="entry name" value="Alginate_exp"/>
    <property type="match status" value="1"/>
</dbReference>
<evidence type="ECO:0000259" key="2">
    <source>
        <dbReference type="Pfam" id="PF13372"/>
    </source>
</evidence>
<evidence type="ECO:0000256" key="1">
    <source>
        <dbReference type="SAM" id="SignalP"/>
    </source>
</evidence>
<keyword evidence="4" id="KW-1185">Reference proteome</keyword>
<sequence>MIQKTLFAGSAAKPALALLAAGGFCINGSMAVQAAEKKSYTRVPFAAFESQMSDALLGSDKYEKPVWNLHDALHLPKWLSMSVEQRTRYETQDGQFKANGRGGDQQIALQTDFWLQANLGKFRAGAEFLDARALGADSGSGVNNTHADNADFIQGYAAWADQNIFYSGYGAEVIAGRQTLNFGSRRLVARNAMRNTINSFTGARLRLVDYNHWQFNGFVTMPVIRYPTAAADILDETHEFDEEDTHTWFSGGILEVSDLFRGVNSEVYLYHLDEGDSQRNQTRNRRYFTPGMRFYLKPKKGQFDFQTETIGQFGSVRSSTAAGNGRDQDHEAWYQHLDVGYTFDIAWSPRLALEYDYASGDHDPNDNKDQRFDTLYGARRFEFGPTGMYGAFARANLNSPGLRIAASPTADVLLGLSHRIHWLAEDKDSWTTANLRDTSGNTDNYIGQQLELNARWDFNSSLNFETGWAHLFKGSFAKDTANAPAKEDVDYFYVQSQLRF</sequence>
<name>A0ABT1U578_9GAMM</name>
<feature type="domain" description="Alginate export" evidence="2">
    <location>
        <begin position="78"/>
        <end position="483"/>
    </location>
</feature>
<dbReference type="EMBL" id="JANIBK010000051">
    <property type="protein sequence ID" value="MCQ8129009.1"/>
    <property type="molecule type" value="Genomic_DNA"/>
</dbReference>
<dbReference type="InterPro" id="IPR053728">
    <property type="entry name" value="Alginate_Permeability_Chnl"/>
</dbReference>
<gene>
    <name evidence="3" type="ORF">NP596_11130</name>
</gene>
<feature type="chain" id="PRO_5046702962" evidence="1">
    <location>
        <begin position="35"/>
        <end position="500"/>
    </location>
</feature>
<organism evidence="3 4">
    <name type="scientific">Methylomonas rivi</name>
    <dbReference type="NCBI Taxonomy" id="2952226"/>
    <lineage>
        <taxon>Bacteria</taxon>
        <taxon>Pseudomonadati</taxon>
        <taxon>Pseudomonadota</taxon>
        <taxon>Gammaproteobacteria</taxon>
        <taxon>Methylococcales</taxon>
        <taxon>Methylococcaceae</taxon>
        <taxon>Methylomonas</taxon>
    </lineage>
</organism>
<dbReference type="InterPro" id="IPR025388">
    <property type="entry name" value="Alginate_export_dom"/>
</dbReference>
<feature type="signal peptide" evidence="1">
    <location>
        <begin position="1"/>
        <end position="34"/>
    </location>
</feature>
<dbReference type="Proteomes" id="UP001524586">
    <property type="component" value="Unassembled WGS sequence"/>
</dbReference>